<dbReference type="Proteomes" id="UP001623348">
    <property type="component" value="Unassembled WGS sequence"/>
</dbReference>
<keyword evidence="1" id="KW-0597">Phosphoprotein</keyword>
<evidence type="ECO:0008006" key="5">
    <source>
        <dbReference type="Google" id="ProtNLM"/>
    </source>
</evidence>
<dbReference type="AlphaFoldDB" id="A0ABC9XYG2"/>
<feature type="transmembrane region" description="Helical" evidence="2">
    <location>
        <begin position="211"/>
        <end position="228"/>
    </location>
</feature>
<dbReference type="EMBL" id="BAAFJT010000036">
    <property type="protein sequence ID" value="GAB0202080.1"/>
    <property type="molecule type" value="Genomic_DNA"/>
</dbReference>
<name>A0ABC9XYG2_GRUJA</name>
<evidence type="ECO:0000313" key="3">
    <source>
        <dbReference type="EMBL" id="GAB0202080.1"/>
    </source>
</evidence>
<dbReference type="PANTHER" id="PTHR16095:SF10">
    <property type="entry name" value="TRANSMEMBRANE PROTEIN 143"/>
    <property type="match status" value="1"/>
</dbReference>
<feature type="transmembrane region" description="Helical" evidence="2">
    <location>
        <begin position="186"/>
        <end position="205"/>
    </location>
</feature>
<accession>A0ABC9XYG2</accession>
<keyword evidence="2" id="KW-1133">Transmembrane helix</keyword>
<proteinExistence type="predicted"/>
<keyword evidence="4" id="KW-1185">Reference proteome</keyword>
<gene>
    <name evidence="3" type="ORF">GRJ2_002673600</name>
</gene>
<organism evidence="3 4">
    <name type="scientific">Grus japonensis</name>
    <name type="common">Japanese crane</name>
    <name type="synonym">Red-crowned crane</name>
    <dbReference type="NCBI Taxonomy" id="30415"/>
    <lineage>
        <taxon>Eukaryota</taxon>
        <taxon>Metazoa</taxon>
        <taxon>Chordata</taxon>
        <taxon>Craniata</taxon>
        <taxon>Vertebrata</taxon>
        <taxon>Euteleostomi</taxon>
        <taxon>Archelosauria</taxon>
        <taxon>Archosauria</taxon>
        <taxon>Dinosauria</taxon>
        <taxon>Saurischia</taxon>
        <taxon>Theropoda</taxon>
        <taxon>Coelurosauria</taxon>
        <taxon>Aves</taxon>
        <taxon>Neognathae</taxon>
        <taxon>Neoaves</taxon>
        <taxon>Gruiformes</taxon>
        <taxon>Gruidae</taxon>
        <taxon>Grus</taxon>
    </lineage>
</organism>
<keyword evidence="2" id="KW-0472">Membrane</keyword>
<keyword evidence="2" id="KW-0812">Transmembrane</keyword>
<evidence type="ECO:0000256" key="2">
    <source>
        <dbReference type="SAM" id="Phobius"/>
    </source>
</evidence>
<protein>
    <recommendedName>
        <fullName evidence="5">DUF3754 domain-containing protein</fullName>
    </recommendedName>
</protein>
<dbReference type="PANTHER" id="PTHR16095">
    <property type="entry name" value="TRANSMEMBRANE PROTEIN 143 FAMILY MEMBER"/>
    <property type="match status" value="1"/>
</dbReference>
<evidence type="ECO:0000256" key="1">
    <source>
        <dbReference type="ARBA" id="ARBA00022553"/>
    </source>
</evidence>
<reference evidence="3 4" key="1">
    <citation type="submission" date="2024-06" db="EMBL/GenBank/DDBJ databases">
        <title>The draft genome of Grus japonensis, version 3.</title>
        <authorList>
            <person name="Nabeshima K."/>
            <person name="Suzuki S."/>
            <person name="Onuma M."/>
        </authorList>
    </citation>
    <scope>NUCLEOTIDE SEQUENCE [LARGE SCALE GENOMIC DNA]</scope>
    <source>
        <strain evidence="3 4">451A</strain>
    </source>
</reference>
<sequence>MTSMAALAAAVAEARGRRHLEVPLGWEQQFRDTFVPLSRQQLQHALLTALHPRYHRLHLHLQALYGPIDPDRDTGDPGGVGVSPGGRRERRVVAALAPLLAEANFQRLPEAAIAFALLVQHPRDEVQVSVRLDEYEEIQRYFRRVVVVARPRAAGLELAAFRAVPLEALELLLGRGRVRTPGLTRAWVHVGLAAWGSFLFLNLGLGLMADLKVGATLLALGLGTAVALRGAKAFARRREAAALELARSRYRRGTAQHGELVAALTRRAQDEATKEALLAHTFLPRCGGPSVPAAEAESRLQAEVEAWLRRRFGLTLTFPARRACQRLRGLGVGG</sequence>
<evidence type="ECO:0000313" key="4">
    <source>
        <dbReference type="Proteomes" id="UP001623348"/>
    </source>
</evidence>
<comment type="caution">
    <text evidence="3">The sequence shown here is derived from an EMBL/GenBank/DDBJ whole genome shotgun (WGS) entry which is preliminary data.</text>
</comment>